<organism evidence="2 3">
    <name type="scientific">Colletotrichum gloeosporioides</name>
    <name type="common">Anthracnose fungus</name>
    <name type="synonym">Glomerella cingulata</name>
    <dbReference type="NCBI Taxonomy" id="474922"/>
    <lineage>
        <taxon>Eukaryota</taxon>
        <taxon>Fungi</taxon>
        <taxon>Dikarya</taxon>
        <taxon>Ascomycota</taxon>
        <taxon>Pezizomycotina</taxon>
        <taxon>Sordariomycetes</taxon>
        <taxon>Hypocreomycetidae</taxon>
        <taxon>Glomerellales</taxon>
        <taxon>Glomerellaceae</taxon>
        <taxon>Colletotrichum</taxon>
        <taxon>Colletotrichum gloeosporioides species complex</taxon>
    </lineage>
</organism>
<comment type="caution">
    <text evidence="2">The sequence shown here is derived from an EMBL/GenBank/DDBJ whole genome shotgun (WGS) entry which is preliminary data.</text>
</comment>
<name>A0A8H4FQE2_COLGL</name>
<sequence>HHRYGFQRSQTNAIMDYQQQQQQQQYQQQQQMQPNPYEGQPQQQPIQQEYTQGAAVQNQEWQASLCSCSPIDSCCLAYWLPCILLGKTSERIRDPTMQTYEAINTDCLLYGAIQCFTGCGWIYALMKRGEIRERFGIKGSGASDCCVSYWCCCCALIQQDNEVKARLSTGPIVQGYQPQKEGMHMPPQQPHN</sequence>
<dbReference type="Pfam" id="PF04749">
    <property type="entry name" value="PLAC8"/>
    <property type="match status" value="1"/>
</dbReference>
<accession>A0A8H4FQE2</accession>
<reference evidence="2" key="2">
    <citation type="submission" date="2020-03" db="EMBL/GenBank/DDBJ databases">
        <authorList>
            <person name="Fu F.-F."/>
            <person name="Chen J."/>
        </authorList>
    </citation>
    <scope>NUCLEOTIDE SEQUENCE</scope>
    <source>
        <strain evidence="2">Lc1</strain>
    </source>
</reference>
<feature type="non-terminal residue" evidence="2">
    <location>
        <position position="1"/>
    </location>
</feature>
<proteinExistence type="predicted"/>
<dbReference type="EMBL" id="WVTB01000011">
    <property type="protein sequence ID" value="KAF3810587.1"/>
    <property type="molecule type" value="Genomic_DNA"/>
</dbReference>
<dbReference type="RefSeq" id="XP_045269746.1">
    <property type="nucleotide sequence ID" value="XM_045413675.1"/>
</dbReference>
<dbReference type="AlphaFoldDB" id="A0A8H4FQE2"/>
<dbReference type="PANTHER" id="PTHR15907">
    <property type="entry name" value="DUF614 FAMILY PROTEIN-RELATED"/>
    <property type="match status" value="1"/>
</dbReference>
<evidence type="ECO:0000256" key="1">
    <source>
        <dbReference type="SAM" id="MobiDB-lite"/>
    </source>
</evidence>
<dbReference type="Proteomes" id="UP000613401">
    <property type="component" value="Unassembled WGS sequence"/>
</dbReference>
<evidence type="ECO:0008006" key="4">
    <source>
        <dbReference type="Google" id="ProtNLM"/>
    </source>
</evidence>
<evidence type="ECO:0000313" key="2">
    <source>
        <dbReference type="EMBL" id="KAF3810587.1"/>
    </source>
</evidence>
<reference evidence="2" key="1">
    <citation type="journal article" date="2020" name="Phytopathology">
        <title>Genome sequence and comparative analysis of Colletotrichum gloeosporioides isolated from Liriodendron leaves.</title>
        <authorList>
            <person name="Fu F.F."/>
            <person name="Hao Z."/>
            <person name="Wang P."/>
            <person name="Lu Y."/>
            <person name="Xue L.J."/>
            <person name="Wei G."/>
            <person name="Tian Y."/>
            <person name="Baishi H."/>
            <person name="Xu H."/>
            <person name="Shi J."/>
            <person name="Cheng T."/>
            <person name="Wang G."/>
            <person name="Yi Y."/>
            <person name="Chen J."/>
        </authorList>
    </citation>
    <scope>NUCLEOTIDE SEQUENCE</scope>
    <source>
        <strain evidence="2">Lc1</strain>
    </source>
</reference>
<gene>
    <name evidence="2" type="ORF">GCG54_00013828</name>
</gene>
<feature type="region of interest" description="Disordered" evidence="1">
    <location>
        <begin position="25"/>
        <end position="49"/>
    </location>
</feature>
<protein>
    <recommendedName>
        <fullName evidence="4">PLAC8 family protein</fullName>
    </recommendedName>
</protein>
<dbReference type="GeneID" id="69020944"/>
<dbReference type="InterPro" id="IPR006461">
    <property type="entry name" value="PLAC_motif_containing"/>
</dbReference>
<evidence type="ECO:0000313" key="3">
    <source>
        <dbReference type="Proteomes" id="UP000613401"/>
    </source>
</evidence>
<dbReference type="NCBIfam" id="TIGR01571">
    <property type="entry name" value="A_thal_Cys_rich"/>
    <property type="match status" value="1"/>
</dbReference>
<keyword evidence="3" id="KW-1185">Reference proteome</keyword>